<name>G0U4X5_TRYVY</name>
<keyword evidence="4 6" id="KW-0472">Membrane</keyword>
<feature type="compositionally biased region" description="Basic and acidic residues" evidence="5">
    <location>
        <begin position="16"/>
        <end position="25"/>
    </location>
</feature>
<gene>
    <name evidence="7" type="ORF">TVY486_1015320</name>
</gene>
<evidence type="ECO:0000256" key="2">
    <source>
        <dbReference type="ARBA" id="ARBA00022692"/>
    </source>
</evidence>
<feature type="transmembrane region" description="Helical" evidence="6">
    <location>
        <begin position="387"/>
        <end position="405"/>
    </location>
</feature>
<comment type="subcellular location">
    <subcellularLocation>
        <location evidence="1">Membrane</location>
        <topology evidence="1">Multi-pass membrane protein</topology>
    </subcellularLocation>
</comment>
<dbReference type="GO" id="GO:0016746">
    <property type="term" value="F:acyltransferase activity"/>
    <property type="evidence" value="ECO:0007669"/>
    <property type="project" value="TreeGrafter"/>
</dbReference>
<dbReference type="PANTHER" id="PTHR13285">
    <property type="entry name" value="ACYLTRANSFERASE"/>
    <property type="match status" value="1"/>
</dbReference>
<feature type="transmembrane region" description="Helical" evidence="6">
    <location>
        <begin position="118"/>
        <end position="139"/>
    </location>
</feature>
<dbReference type="PANTHER" id="PTHR13285:SF18">
    <property type="entry name" value="PROTEIN-CYSTEINE N-PALMITOYLTRANSFERASE RASP"/>
    <property type="match status" value="1"/>
</dbReference>
<keyword evidence="3 6" id="KW-1133">Transmembrane helix</keyword>
<feature type="region of interest" description="Disordered" evidence="5">
    <location>
        <begin position="1"/>
        <end position="25"/>
    </location>
</feature>
<dbReference type="InterPro" id="IPR004299">
    <property type="entry name" value="MBOAT_fam"/>
</dbReference>
<organism evidence="7">
    <name type="scientific">Trypanosoma vivax (strain Y486)</name>
    <dbReference type="NCBI Taxonomy" id="1055687"/>
    <lineage>
        <taxon>Eukaryota</taxon>
        <taxon>Discoba</taxon>
        <taxon>Euglenozoa</taxon>
        <taxon>Kinetoplastea</taxon>
        <taxon>Metakinetoplastina</taxon>
        <taxon>Trypanosomatida</taxon>
        <taxon>Trypanosomatidae</taxon>
        <taxon>Trypanosoma</taxon>
        <taxon>Duttonella</taxon>
    </lineage>
</organism>
<evidence type="ECO:0000313" key="7">
    <source>
        <dbReference type="EMBL" id="CCC52490.1"/>
    </source>
</evidence>
<evidence type="ECO:0000256" key="3">
    <source>
        <dbReference type="ARBA" id="ARBA00022989"/>
    </source>
</evidence>
<feature type="transmembrane region" description="Helical" evidence="6">
    <location>
        <begin position="464"/>
        <end position="481"/>
    </location>
</feature>
<feature type="transmembrane region" description="Helical" evidence="6">
    <location>
        <begin position="570"/>
        <end position="589"/>
    </location>
</feature>
<feature type="transmembrane region" description="Helical" evidence="6">
    <location>
        <begin position="529"/>
        <end position="550"/>
    </location>
</feature>
<sequence>MASDGHETTGTCRSPHSLEESGTTRKEQSKLFSSMKYMLSNIYPPLKTRLNPEHMLYNAGYMGLLLYGFMEISHVSKKAVSQLGVDPPKWSVLQYPVLGSVGYDGSSDAQWRSIDHGFTALMLSLGLFASGARIIRLVIRKENIAFLLQCYYVVFGLFFFGYLHGPRCCTPLILILLNYFLTKFLLHLRVHGRLFIAWTWILHTVLVFVVGIFRDRISIGPKYLDWWPAIMSWTPIFNMSILRMISFNVDMHEAFTKGAESREMALQRHSSSCLDCAKLRELYPNEEHAAVWCYKLRMEYPRHPSEYNLLGYMAYMLYTPLYIGGPMSSFNAFISHCWCSSFSMTKEEMLAYATYVAIIYVTLVTMLHFLFLNAFRNNPGIVKTLDFHVTALMMYYTLIFLWLKFSLIWKTARLAAFVDGVEVPEDLPRCIGGSKSIREFWREWHASFNLWIVRYMYIPLGGSRGKYLSIIPIFFFIAIWHDVELHLMEWAGCTVLFFSAELLVSMLWDSSYCTGMRKWRHERYLRYAAGSLCTLALIVSNVIGFSTYASRRDTQTNELIFNGLMSASPTFYLFCILFVYCISASGTILRDEEAVENQRLRKLYGVSGSHKGK</sequence>
<dbReference type="EMBL" id="HE573026">
    <property type="protein sequence ID" value="CCC52490.1"/>
    <property type="molecule type" value="Genomic_DNA"/>
</dbReference>
<dbReference type="OMA" id="GWHRSYN"/>
<feature type="transmembrane region" description="Helical" evidence="6">
    <location>
        <begin position="226"/>
        <end position="245"/>
    </location>
</feature>
<evidence type="ECO:0000256" key="1">
    <source>
        <dbReference type="ARBA" id="ARBA00004141"/>
    </source>
</evidence>
<dbReference type="GO" id="GO:0005783">
    <property type="term" value="C:endoplasmic reticulum"/>
    <property type="evidence" value="ECO:0007669"/>
    <property type="project" value="TreeGrafter"/>
</dbReference>
<evidence type="ECO:0000256" key="6">
    <source>
        <dbReference type="SAM" id="Phobius"/>
    </source>
</evidence>
<feature type="transmembrane region" description="Helical" evidence="6">
    <location>
        <begin position="55"/>
        <end position="75"/>
    </location>
</feature>
<dbReference type="InterPro" id="IPR051085">
    <property type="entry name" value="MB_O-acyltransferase"/>
</dbReference>
<feature type="transmembrane region" description="Helical" evidence="6">
    <location>
        <begin position="487"/>
        <end position="508"/>
    </location>
</feature>
<feature type="transmembrane region" description="Helical" evidence="6">
    <location>
        <begin position="195"/>
        <end position="214"/>
    </location>
</feature>
<accession>G0U4X5</accession>
<dbReference type="AlphaFoldDB" id="G0U4X5"/>
<feature type="transmembrane region" description="Helical" evidence="6">
    <location>
        <begin position="350"/>
        <end position="375"/>
    </location>
</feature>
<proteinExistence type="predicted"/>
<dbReference type="VEuPathDB" id="TriTrypDB:TvY486_1015320"/>
<reference evidence="7" key="1">
    <citation type="journal article" date="2012" name="Proc. Natl. Acad. Sci. U.S.A.">
        <title>Antigenic diversity is generated by distinct evolutionary mechanisms in African trypanosome species.</title>
        <authorList>
            <person name="Jackson A.P."/>
            <person name="Berry A."/>
            <person name="Aslett M."/>
            <person name="Allison H.C."/>
            <person name="Burton P."/>
            <person name="Vavrova-Anderson J."/>
            <person name="Brown R."/>
            <person name="Browne H."/>
            <person name="Corton N."/>
            <person name="Hauser H."/>
            <person name="Gamble J."/>
            <person name="Gilderthorp R."/>
            <person name="Marcello L."/>
            <person name="McQuillan J."/>
            <person name="Otto T.D."/>
            <person name="Quail M.A."/>
            <person name="Sanders M.J."/>
            <person name="van Tonder A."/>
            <person name="Ginger M.L."/>
            <person name="Field M.C."/>
            <person name="Barry J.D."/>
            <person name="Hertz-Fowler C."/>
            <person name="Berriman M."/>
        </authorList>
    </citation>
    <scope>NUCLEOTIDE SEQUENCE</scope>
    <source>
        <strain evidence="7">Y486</strain>
    </source>
</reference>
<dbReference type="GO" id="GO:0016020">
    <property type="term" value="C:membrane"/>
    <property type="evidence" value="ECO:0007669"/>
    <property type="project" value="UniProtKB-SubCell"/>
</dbReference>
<protein>
    <submittedName>
        <fullName evidence="7">Putative glycerol uptake protein</fullName>
    </submittedName>
</protein>
<dbReference type="Pfam" id="PF03062">
    <property type="entry name" value="MBOAT"/>
    <property type="match status" value="1"/>
</dbReference>
<evidence type="ECO:0000256" key="5">
    <source>
        <dbReference type="SAM" id="MobiDB-lite"/>
    </source>
</evidence>
<keyword evidence="2 6" id="KW-0812">Transmembrane</keyword>
<feature type="transmembrane region" description="Helical" evidence="6">
    <location>
        <begin position="146"/>
        <end position="164"/>
    </location>
</feature>
<evidence type="ECO:0000256" key="4">
    <source>
        <dbReference type="ARBA" id="ARBA00023136"/>
    </source>
</evidence>